<comment type="caution">
    <text evidence="2">The sequence shown here is derived from an EMBL/GenBank/DDBJ whole genome shotgun (WGS) entry which is preliminary data.</text>
</comment>
<name>A0A5M3MZC9_CONPW</name>
<dbReference type="EMBL" id="JH711575">
    <property type="protein sequence ID" value="EIW84498.1"/>
    <property type="molecule type" value="Genomic_DNA"/>
</dbReference>
<dbReference type="SUPFAM" id="SSF81383">
    <property type="entry name" value="F-box domain"/>
    <property type="match status" value="1"/>
</dbReference>
<proteinExistence type="predicted"/>
<sequence>MSSTGEDACSLPTSAATLPSLHAIRKLLPEVASDIAKVTNISETAQDGHSVRLAISSMSSTIDDIKSISAYLATLSQNLEQAILSHSRLIPAAHQIPVELLAYIFQFSAQTVVEPKNQQAKLQYHRPWRTEMNAHGSLNVAQVCRRWRQVAFGTPSLWNTIKFASSIKKRASSLPLPLEPMRRSAQLPVFMFVDTPRRGKFGFVQAGCPSDVELFQSVKGVDFVGCNPNGKPRLRGPFPEFLSLLQALRPLLVFPNLARLSLADVDIQDIEAALSRPSTAELLDRLTHLHIRPIWNMAMVLLAQVRHWGNLTALYIDMPSIDLEGPRDLFPLIFANMSNLTELFISVRRISPAPPTPLSSNKLRVFGIALDSVTTLVNRDTVETSLETLFSKVRLPCLTQFATQAPVSQSPDLGYIRRFLERSGCRLLDLALLSDTSFVSMNEDGRTLTIHGGPPTGADADSALREAAAALAQEFGIPSVELASRMEDTRAFQEAKDRWYEIRSP</sequence>
<feature type="domain" description="F-box" evidence="1">
    <location>
        <begin position="95"/>
        <end position="162"/>
    </location>
</feature>
<evidence type="ECO:0000259" key="1">
    <source>
        <dbReference type="Pfam" id="PF12937"/>
    </source>
</evidence>
<dbReference type="OrthoDB" id="2269034at2759"/>
<dbReference type="KEGG" id="cput:CONPUDRAFT_151514"/>
<dbReference type="GeneID" id="19202869"/>
<protein>
    <recommendedName>
        <fullName evidence="1">F-box domain-containing protein</fullName>
    </recommendedName>
</protein>
<dbReference type="SUPFAM" id="SSF52047">
    <property type="entry name" value="RNI-like"/>
    <property type="match status" value="1"/>
</dbReference>
<dbReference type="AlphaFoldDB" id="A0A5M3MZC9"/>
<organism evidence="2 3">
    <name type="scientific">Coniophora puteana (strain RWD-64-598)</name>
    <name type="common">Brown rot fungus</name>
    <dbReference type="NCBI Taxonomy" id="741705"/>
    <lineage>
        <taxon>Eukaryota</taxon>
        <taxon>Fungi</taxon>
        <taxon>Dikarya</taxon>
        <taxon>Basidiomycota</taxon>
        <taxon>Agaricomycotina</taxon>
        <taxon>Agaricomycetes</taxon>
        <taxon>Agaricomycetidae</taxon>
        <taxon>Boletales</taxon>
        <taxon>Coniophorineae</taxon>
        <taxon>Coniophoraceae</taxon>
        <taxon>Coniophora</taxon>
    </lineage>
</organism>
<reference evidence="3" key="1">
    <citation type="journal article" date="2012" name="Science">
        <title>The Paleozoic origin of enzymatic lignin decomposition reconstructed from 31 fungal genomes.</title>
        <authorList>
            <person name="Floudas D."/>
            <person name="Binder M."/>
            <person name="Riley R."/>
            <person name="Barry K."/>
            <person name="Blanchette R.A."/>
            <person name="Henrissat B."/>
            <person name="Martinez A.T."/>
            <person name="Otillar R."/>
            <person name="Spatafora J.W."/>
            <person name="Yadav J.S."/>
            <person name="Aerts A."/>
            <person name="Benoit I."/>
            <person name="Boyd A."/>
            <person name="Carlson A."/>
            <person name="Copeland A."/>
            <person name="Coutinho P.M."/>
            <person name="de Vries R.P."/>
            <person name="Ferreira P."/>
            <person name="Findley K."/>
            <person name="Foster B."/>
            <person name="Gaskell J."/>
            <person name="Glotzer D."/>
            <person name="Gorecki P."/>
            <person name="Heitman J."/>
            <person name="Hesse C."/>
            <person name="Hori C."/>
            <person name="Igarashi K."/>
            <person name="Jurgens J.A."/>
            <person name="Kallen N."/>
            <person name="Kersten P."/>
            <person name="Kohler A."/>
            <person name="Kuees U."/>
            <person name="Kumar T.K.A."/>
            <person name="Kuo A."/>
            <person name="LaButti K."/>
            <person name="Larrondo L.F."/>
            <person name="Lindquist E."/>
            <person name="Ling A."/>
            <person name="Lombard V."/>
            <person name="Lucas S."/>
            <person name="Lundell T."/>
            <person name="Martin R."/>
            <person name="McLaughlin D.J."/>
            <person name="Morgenstern I."/>
            <person name="Morin E."/>
            <person name="Murat C."/>
            <person name="Nagy L.G."/>
            <person name="Nolan M."/>
            <person name="Ohm R.A."/>
            <person name="Patyshakuliyeva A."/>
            <person name="Rokas A."/>
            <person name="Ruiz-Duenas F.J."/>
            <person name="Sabat G."/>
            <person name="Salamov A."/>
            <person name="Samejima M."/>
            <person name="Schmutz J."/>
            <person name="Slot J.C."/>
            <person name="St John F."/>
            <person name="Stenlid J."/>
            <person name="Sun H."/>
            <person name="Sun S."/>
            <person name="Syed K."/>
            <person name="Tsang A."/>
            <person name="Wiebenga A."/>
            <person name="Young D."/>
            <person name="Pisabarro A."/>
            <person name="Eastwood D.C."/>
            <person name="Martin F."/>
            <person name="Cullen D."/>
            <person name="Grigoriev I.V."/>
            <person name="Hibbett D.S."/>
        </authorList>
    </citation>
    <scope>NUCLEOTIDE SEQUENCE [LARGE SCALE GENOMIC DNA]</scope>
    <source>
        <strain evidence="3">RWD-64-598 SS2</strain>
    </source>
</reference>
<dbReference type="Gene3D" id="1.20.1280.50">
    <property type="match status" value="1"/>
</dbReference>
<evidence type="ECO:0000313" key="2">
    <source>
        <dbReference type="EMBL" id="EIW84498.1"/>
    </source>
</evidence>
<gene>
    <name evidence="2" type="ORF">CONPUDRAFT_151514</name>
</gene>
<dbReference type="Pfam" id="PF12937">
    <property type="entry name" value="F-box-like"/>
    <property type="match status" value="1"/>
</dbReference>
<dbReference type="RefSeq" id="XP_007766181.1">
    <property type="nucleotide sequence ID" value="XM_007767991.1"/>
</dbReference>
<dbReference type="Proteomes" id="UP000053558">
    <property type="component" value="Unassembled WGS sequence"/>
</dbReference>
<keyword evidence="3" id="KW-1185">Reference proteome</keyword>
<evidence type="ECO:0000313" key="3">
    <source>
        <dbReference type="Proteomes" id="UP000053558"/>
    </source>
</evidence>
<dbReference type="InterPro" id="IPR036047">
    <property type="entry name" value="F-box-like_dom_sf"/>
</dbReference>
<dbReference type="InterPro" id="IPR001810">
    <property type="entry name" value="F-box_dom"/>
</dbReference>
<accession>A0A5M3MZC9</accession>